<feature type="domain" description="FBD" evidence="2">
    <location>
        <begin position="524"/>
        <end position="594"/>
    </location>
</feature>
<reference evidence="3 4" key="1">
    <citation type="journal article" date="2018" name="Science">
        <title>The opium poppy genome and morphinan production.</title>
        <authorList>
            <person name="Guo L."/>
            <person name="Winzer T."/>
            <person name="Yang X."/>
            <person name="Li Y."/>
            <person name="Ning Z."/>
            <person name="He Z."/>
            <person name="Teodor R."/>
            <person name="Lu Y."/>
            <person name="Bowser T.A."/>
            <person name="Graham I.A."/>
            <person name="Ye K."/>
        </authorList>
    </citation>
    <scope>NUCLEOTIDE SEQUENCE [LARGE SCALE GENOMIC DNA]</scope>
    <source>
        <strain evidence="4">cv. HN1</strain>
        <tissue evidence="3">Leaves</tissue>
    </source>
</reference>
<dbReference type="Gramene" id="RZC67679">
    <property type="protein sequence ID" value="RZC67679"/>
    <property type="gene ID" value="C5167_011366"/>
</dbReference>
<feature type="region of interest" description="Disordered" evidence="1">
    <location>
        <begin position="1"/>
        <end position="37"/>
    </location>
</feature>
<sequence length="604" mass="66569">MLSSLPKLGTPLQSVNSPSVCLSPSTPVSSSPLPGKPKSRRCCIFTFKCWQHWTGTSTGFIITANSTVYCYWHPRDISVSLLEDYINVEGNQDAGTAPIIIPEKPVLTPTERLLKAVKSISSKALSASVDDIGLAVSMVDGFAGSRPGEGARYSVPEDLVAMAGMHVKAMNFDLMTTVNGSETSEQLRSTATSGIKRSRLEMGRALQEEISEINYRLINTVLDISSEDMNLTSAVGDDVEGRIVNCTFHPIGSSAEMFPVLPIRFLVSANYPYCSPTLIDKLSGNQSNEYENLLTKATTKFNTSLRCMSEPISLKEMAKSWDSCANAVFLEYARQNGGGSFSSRYGTWEKCVDACLSITNYSGTPHLEGSRVKIHAPNLVSLNYVETVNKTSDLTSCSSLADSNIHFPYLYQYFPERRGQVCSRTAKLLAGLSNVKLLKLSGETFEALSFADERLANLCSFNNLIHLEVSSAMRCSTLRALFDLLLTSRNLKSLVFAEDFNGTSPFHLDVDDDSDSLIQSLMGQCLLLHLESVEFKKFNGHPRELDVVKLFLRNAVVLKRLFVEDSSCSRNKKNVIQQLQNIPRGSKNCVVRFSTSSCVSYLYK</sequence>
<protein>
    <recommendedName>
        <fullName evidence="2">FBD domain-containing protein</fullName>
    </recommendedName>
</protein>
<name>A0A4Y7K6W5_PAPSO</name>
<evidence type="ECO:0000259" key="2">
    <source>
        <dbReference type="SMART" id="SM00579"/>
    </source>
</evidence>
<keyword evidence="4" id="KW-1185">Reference proteome</keyword>
<dbReference type="GO" id="GO:0003713">
    <property type="term" value="F:transcription coactivator activity"/>
    <property type="evidence" value="ECO:0007669"/>
    <property type="project" value="InterPro"/>
</dbReference>
<dbReference type="InterPro" id="IPR048386">
    <property type="entry name" value="Med15_C"/>
</dbReference>
<dbReference type="AlphaFoldDB" id="A0A4Y7K6W5"/>
<dbReference type="InterPro" id="IPR044661">
    <property type="entry name" value="MED15a/b/c-like"/>
</dbReference>
<dbReference type="PANTHER" id="PTHR33137:SF44">
    <property type="entry name" value="MEDIATOR COMPLEX SUBUNIT 15 KIX DOMAIN-CONTAINING PROTEIN"/>
    <property type="match status" value="1"/>
</dbReference>
<evidence type="ECO:0000256" key="1">
    <source>
        <dbReference type="SAM" id="MobiDB-lite"/>
    </source>
</evidence>
<dbReference type="Pfam" id="PF21539">
    <property type="entry name" value="Med15_C"/>
    <property type="match status" value="1"/>
</dbReference>
<dbReference type="Proteomes" id="UP000316621">
    <property type="component" value="Chromosome 6"/>
</dbReference>
<organism evidence="3 4">
    <name type="scientific">Papaver somniferum</name>
    <name type="common">Opium poppy</name>
    <dbReference type="NCBI Taxonomy" id="3469"/>
    <lineage>
        <taxon>Eukaryota</taxon>
        <taxon>Viridiplantae</taxon>
        <taxon>Streptophyta</taxon>
        <taxon>Embryophyta</taxon>
        <taxon>Tracheophyta</taxon>
        <taxon>Spermatophyta</taxon>
        <taxon>Magnoliopsida</taxon>
        <taxon>Ranunculales</taxon>
        <taxon>Papaveraceae</taxon>
        <taxon>Papaveroideae</taxon>
        <taxon>Papaver</taxon>
    </lineage>
</organism>
<evidence type="ECO:0000313" key="3">
    <source>
        <dbReference type="EMBL" id="RZC67679.1"/>
    </source>
</evidence>
<gene>
    <name evidence="3" type="ORF">C5167_011366</name>
</gene>
<dbReference type="Pfam" id="PF08387">
    <property type="entry name" value="FBD"/>
    <property type="match status" value="1"/>
</dbReference>
<dbReference type="SMART" id="SM00579">
    <property type="entry name" value="FBD"/>
    <property type="match status" value="1"/>
</dbReference>
<feature type="compositionally biased region" description="Low complexity" evidence="1">
    <location>
        <begin position="17"/>
        <end position="33"/>
    </location>
</feature>
<dbReference type="STRING" id="3469.A0A4Y7K6W5"/>
<proteinExistence type="predicted"/>
<dbReference type="InterPro" id="IPR006566">
    <property type="entry name" value="FBD"/>
</dbReference>
<dbReference type="GO" id="GO:0031490">
    <property type="term" value="F:chromatin DNA binding"/>
    <property type="evidence" value="ECO:0007669"/>
    <property type="project" value="InterPro"/>
</dbReference>
<accession>A0A4Y7K6W5</accession>
<evidence type="ECO:0000313" key="4">
    <source>
        <dbReference type="Proteomes" id="UP000316621"/>
    </source>
</evidence>
<dbReference type="PANTHER" id="PTHR33137">
    <property type="entry name" value="MEDIATOR OF RNA POLYMERASE II TRANSCRIPTION SUBUNIT 15A-RELATED"/>
    <property type="match status" value="1"/>
</dbReference>
<dbReference type="EMBL" id="CM010720">
    <property type="protein sequence ID" value="RZC67679.1"/>
    <property type="molecule type" value="Genomic_DNA"/>
</dbReference>